<dbReference type="GO" id="GO:0005634">
    <property type="term" value="C:nucleus"/>
    <property type="evidence" value="ECO:0007669"/>
    <property type="project" value="UniProtKB-SubCell"/>
</dbReference>
<evidence type="ECO:0000256" key="2">
    <source>
        <dbReference type="ARBA" id="ARBA00023015"/>
    </source>
</evidence>
<reference evidence="13" key="1">
    <citation type="submission" date="2021-03" db="EMBL/GenBank/DDBJ databases">
        <authorList>
            <consortium name="Genoscope - CEA"/>
            <person name="William W."/>
        </authorList>
    </citation>
    <scope>NUCLEOTIDE SEQUENCE</scope>
    <source>
        <strain evidence="13">Doubled-haploid Pahang</strain>
    </source>
</reference>
<dbReference type="EMBL" id="HG996476">
    <property type="protein sequence ID" value="CAG1854751.1"/>
    <property type="molecule type" value="Genomic_DNA"/>
</dbReference>
<organism evidence="13">
    <name type="scientific">Musa acuminata subsp. malaccensis</name>
    <name type="common">Wild banana</name>
    <name type="synonym">Musa malaccensis</name>
    <dbReference type="NCBI Taxonomy" id="214687"/>
    <lineage>
        <taxon>Eukaryota</taxon>
        <taxon>Viridiplantae</taxon>
        <taxon>Streptophyta</taxon>
        <taxon>Embryophyta</taxon>
        <taxon>Tracheophyta</taxon>
        <taxon>Spermatophyta</taxon>
        <taxon>Magnoliopsida</taxon>
        <taxon>Liliopsida</taxon>
        <taxon>Zingiberales</taxon>
        <taxon>Musaceae</taxon>
        <taxon>Musa</taxon>
    </lineage>
</organism>
<dbReference type="SMART" id="SM00389">
    <property type="entry name" value="HOX"/>
    <property type="match status" value="1"/>
</dbReference>
<comment type="subcellular location">
    <subcellularLocation>
        <location evidence="1 8 9">Nucleus</location>
    </subcellularLocation>
</comment>
<evidence type="ECO:0000313" key="13">
    <source>
        <dbReference type="EMBL" id="CAG1854751.1"/>
    </source>
</evidence>
<dbReference type="PANTHER" id="PTHR24326">
    <property type="entry name" value="HOMEOBOX-LEUCINE ZIPPER PROTEIN"/>
    <property type="match status" value="1"/>
</dbReference>
<evidence type="ECO:0000256" key="1">
    <source>
        <dbReference type="ARBA" id="ARBA00004123"/>
    </source>
</evidence>
<keyword evidence="6 8" id="KW-0539">Nucleus</keyword>
<dbReference type="PANTHER" id="PTHR24326:SF606">
    <property type="entry name" value="HOMEOBOX-LEUCINE ZIPPER PROTEIN ATHB-54"/>
    <property type="match status" value="1"/>
</dbReference>
<evidence type="ECO:0000256" key="8">
    <source>
        <dbReference type="PROSITE-ProRule" id="PRU00108"/>
    </source>
</evidence>
<dbReference type="SUPFAM" id="SSF46689">
    <property type="entry name" value="Homeodomain-like"/>
    <property type="match status" value="1"/>
</dbReference>
<keyword evidence="5 10" id="KW-0804">Transcription</keyword>
<proteinExistence type="inferred from homology"/>
<accession>A0A8D7AUU7</accession>
<dbReference type="Pfam" id="PF02183">
    <property type="entry name" value="HALZ"/>
    <property type="match status" value="1"/>
</dbReference>
<evidence type="ECO:0000259" key="12">
    <source>
        <dbReference type="PROSITE" id="PS50071"/>
    </source>
</evidence>
<evidence type="ECO:0000256" key="9">
    <source>
        <dbReference type="RuleBase" id="RU000682"/>
    </source>
</evidence>
<dbReference type="GO" id="GO:0045893">
    <property type="term" value="P:positive regulation of DNA-templated transcription"/>
    <property type="evidence" value="ECO:0007669"/>
    <property type="project" value="UniProtKB-ARBA"/>
</dbReference>
<sequence>MVGKRHHGSSNMAVLLQSQGMYKEFSGPLFAPGTPSSGSLGSASGSWSLADLKDGHGNSLERPLFRPVELDEIGDDDSGEYPHQPDKKRRLTTCQVQFLEKSFELENKLEPERKLQIAKVLGLKPRQIAVWFQNRRARWKTKQIEKDYESLKSSYDALKMDHDSLVKEKEDLKAEVLSLTKRLLKEENGSLESFEPKRLPDNLQNLDSTLAFEVKKLHGQTMLCKQEDISSANSAILDSESPHHTHEGDCSMLMELNSYSNAFRLDHSDHSQIGDVDDVKHCNFLSPEDTSCGSEFHVAEQVFWLWP</sequence>
<evidence type="ECO:0000256" key="10">
    <source>
        <dbReference type="RuleBase" id="RU369038"/>
    </source>
</evidence>
<dbReference type="InterPro" id="IPR009057">
    <property type="entry name" value="Homeodomain-like_sf"/>
</dbReference>
<dbReference type="PROSITE" id="PS50071">
    <property type="entry name" value="HOMEOBOX_2"/>
    <property type="match status" value="1"/>
</dbReference>
<dbReference type="FunFam" id="1.10.10.60:FF:000144">
    <property type="entry name" value="homeobox-leucine zipper protein ATHB-6-like"/>
    <property type="match status" value="1"/>
</dbReference>
<feature type="domain" description="Homeobox" evidence="12">
    <location>
        <begin position="82"/>
        <end position="142"/>
    </location>
</feature>
<evidence type="ECO:0000256" key="3">
    <source>
        <dbReference type="ARBA" id="ARBA00023125"/>
    </source>
</evidence>
<dbReference type="Gene3D" id="1.10.10.60">
    <property type="entry name" value="Homeodomain-like"/>
    <property type="match status" value="1"/>
</dbReference>
<name>A0A8D7AUU7_MUSAM</name>
<keyword evidence="4 8" id="KW-0371">Homeobox</keyword>
<feature type="DNA-binding region" description="Homeobox" evidence="8">
    <location>
        <begin position="84"/>
        <end position="143"/>
    </location>
</feature>
<evidence type="ECO:0000256" key="7">
    <source>
        <dbReference type="ARBA" id="ARBA00025748"/>
    </source>
</evidence>
<comment type="similarity">
    <text evidence="7 10">Belongs to the HD-ZIP homeobox family. Class I subfamily.</text>
</comment>
<feature type="coiled-coil region" evidence="11">
    <location>
        <begin position="155"/>
        <end position="182"/>
    </location>
</feature>
<dbReference type="InterPro" id="IPR001356">
    <property type="entry name" value="HD"/>
</dbReference>
<dbReference type="Pfam" id="PF00046">
    <property type="entry name" value="Homeodomain"/>
    <property type="match status" value="1"/>
</dbReference>
<dbReference type="CDD" id="cd00086">
    <property type="entry name" value="homeodomain"/>
    <property type="match status" value="1"/>
</dbReference>
<dbReference type="InterPro" id="IPR017970">
    <property type="entry name" value="Homeobox_CS"/>
</dbReference>
<keyword evidence="2 10" id="KW-0805">Transcription regulation</keyword>
<protein>
    <recommendedName>
        <fullName evidence="10">Homeobox-leucine zipper protein</fullName>
    </recommendedName>
    <alternativeName>
        <fullName evidence="10">HD-ZIP protein</fullName>
    </alternativeName>
    <alternativeName>
        <fullName evidence="10">Homeodomain transcription factor</fullName>
    </alternativeName>
</protein>
<dbReference type="GO" id="GO:0000981">
    <property type="term" value="F:DNA-binding transcription factor activity, RNA polymerase II-specific"/>
    <property type="evidence" value="ECO:0007669"/>
    <property type="project" value="UniProtKB-UniRule"/>
</dbReference>
<dbReference type="InterPro" id="IPR045224">
    <property type="entry name" value="HDZip_class_I_plant"/>
</dbReference>
<dbReference type="AlphaFoldDB" id="A0A8D7AUU7"/>
<comment type="function">
    <text evidence="10">Transcription factor.</text>
</comment>
<dbReference type="GO" id="GO:0000976">
    <property type="term" value="F:transcription cis-regulatory region binding"/>
    <property type="evidence" value="ECO:0007669"/>
    <property type="project" value="UniProtKB-ARBA"/>
</dbReference>
<evidence type="ECO:0000256" key="4">
    <source>
        <dbReference type="ARBA" id="ARBA00023155"/>
    </source>
</evidence>
<evidence type="ECO:0000256" key="11">
    <source>
        <dbReference type="SAM" id="Coils"/>
    </source>
</evidence>
<keyword evidence="11" id="KW-0175">Coiled coil</keyword>
<evidence type="ECO:0000256" key="6">
    <source>
        <dbReference type="ARBA" id="ARBA00023242"/>
    </source>
</evidence>
<dbReference type="PROSITE" id="PS00027">
    <property type="entry name" value="HOMEOBOX_1"/>
    <property type="match status" value="1"/>
</dbReference>
<evidence type="ECO:0000256" key="5">
    <source>
        <dbReference type="ARBA" id="ARBA00023163"/>
    </source>
</evidence>
<dbReference type="InterPro" id="IPR003106">
    <property type="entry name" value="Leu_zip_homeo"/>
</dbReference>
<keyword evidence="3 8" id="KW-0238">DNA-binding</keyword>
<gene>
    <name evidence="13" type="ORF">GSMUA_329770.1</name>
</gene>